<name>A0A6M4IQB5_9BACT</name>
<feature type="binding site" evidence="10">
    <location>
        <position position="106"/>
    </location>
    <ligand>
        <name>[4Fe-4S] cluster</name>
        <dbReference type="ChEBI" id="CHEBI:49883"/>
        <note>ligand shared with heterodimeric partner</note>
    </ligand>
</feature>
<dbReference type="NCBIfam" id="NF002768">
    <property type="entry name" value="PRK02842.1"/>
    <property type="match status" value="1"/>
</dbReference>
<dbReference type="NCBIfam" id="TIGR01279">
    <property type="entry name" value="DPOR_bchN"/>
    <property type="match status" value="1"/>
</dbReference>
<dbReference type="GO" id="GO:0019685">
    <property type="term" value="P:photosynthesis, dark reaction"/>
    <property type="evidence" value="ECO:0007669"/>
    <property type="project" value="InterPro"/>
</dbReference>
<comment type="pathway">
    <text evidence="10">Porphyrin-containing compound metabolism; bacteriochlorophyll biosynthesis (light-independent).</text>
</comment>
<dbReference type="AlphaFoldDB" id="A0A6M4IQB5"/>
<dbReference type="UniPathway" id="UPA00671"/>
<evidence type="ECO:0000256" key="10">
    <source>
        <dbReference type="HAMAP-Rule" id="MF_00352"/>
    </source>
</evidence>
<dbReference type="Gene3D" id="3.40.50.1980">
    <property type="entry name" value="Nitrogenase molybdenum iron protein domain"/>
    <property type="match status" value="3"/>
</dbReference>
<dbReference type="PANTHER" id="PTHR39429">
    <property type="entry name" value="LIGHT-INDEPENDENT PROTOCHLOROPHYLLIDE REDUCTASE SUBUNIT N"/>
    <property type="match status" value="1"/>
</dbReference>
<evidence type="ECO:0000256" key="6">
    <source>
        <dbReference type="ARBA" id="ARBA00023002"/>
    </source>
</evidence>
<sequence>MSAVMELPVIRERGQREVFCGLTGIVWLHRKMQDAFFLVVGSRTCAHLVQSAAGVMIFAEPRFATAILSERDLAGLADANEELDRCVKQLLDRRPDISTLFLVGSCPSEVIKLDLQRAAERLNEQLMPRVRILNYSGSGIETTFTQGEDACLRSMVPHLPESTSATAELMVVGTIADVVEDQFSRIFSQLGVGPVHFFPPRMARELPPVGPNTKLLLAQPFLGETARALIARGATLLSSPYPFGVNGTTAWLKAAADVWGVDEARFTQVTAAPAERARVALARLRPWLNGKRVFFFPDSQLEIPLARFLYEECGAELVEVGTPYLDKLMIAAELDRLPATAQISEGQDVEKQLDRCRAARPDLTVCGLGLANPLEAEGLRTKWSIELVFSPVHGYEQAGDLAELFARPLDRAQRLAV</sequence>
<comment type="subunit">
    <text evidence="10">Protochlorophyllide reductase is composed of three subunits; BchL, BchN and BchB. Forms a heterotetramer of two BchB and two BchN subunits.</text>
</comment>
<keyword evidence="13" id="KW-1185">Reference proteome</keyword>
<dbReference type="InterPro" id="IPR000510">
    <property type="entry name" value="Nase/OxRdtase_comp1"/>
</dbReference>
<comment type="cofactor">
    <cofactor evidence="10">
        <name>[4Fe-4S] cluster</name>
        <dbReference type="ChEBI" id="CHEBI:49883"/>
    </cofactor>
    <text evidence="10">Binds 1 [4Fe-4S] cluster per heterodimer. The cluster is bound at the heterodimer interface by residues from both subunits.</text>
</comment>
<dbReference type="SUPFAM" id="SSF53807">
    <property type="entry name" value="Helical backbone' metal receptor"/>
    <property type="match status" value="1"/>
</dbReference>
<dbReference type="GO" id="GO:0005524">
    <property type="term" value="F:ATP binding"/>
    <property type="evidence" value="ECO:0007669"/>
    <property type="project" value="UniProtKB-UniRule"/>
</dbReference>
<evidence type="ECO:0000256" key="4">
    <source>
        <dbReference type="ARBA" id="ARBA00022741"/>
    </source>
</evidence>
<evidence type="ECO:0000256" key="7">
    <source>
        <dbReference type="ARBA" id="ARBA00023004"/>
    </source>
</evidence>
<dbReference type="GO" id="GO:0051539">
    <property type="term" value="F:4 iron, 4 sulfur cluster binding"/>
    <property type="evidence" value="ECO:0007669"/>
    <property type="project" value="UniProtKB-UniRule"/>
</dbReference>
<comment type="function">
    <text evidence="10">Component of the dark-operative protochlorophyllide reductase (DPOR) that uses Mg-ATP and reduced ferredoxin to reduce ring D of protochlorophyllide (Pchlide) to form chlorophyllide a (Chlide). This reaction is light-independent. The NB-protein (BchN-BchB) is the catalytic component of the complex.</text>
</comment>
<dbReference type="EMBL" id="CP053085">
    <property type="protein sequence ID" value="QJR35616.1"/>
    <property type="molecule type" value="Genomic_DNA"/>
</dbReference>
<dbReference type="InterPro" id="IPR050293">
    <property type="entry name" value="LIPOR_BchN/ChlN"/>
</dbReference>
<dbReference type="GO" id="GO:0016730">
    <property type="term" value="F:oxidoreductase activity, acting on iron-sulfur proteins as donors"/>
    <property type="evidence" value="ECO:0007669"/>
    <property type="project" value="InterPro"/>
</dbReference>
<keyword evidence="5 10" id="KW-0067">ATP-binding</keyword>
<gene>
    <name evidence="10" type="primary">bchN</name>
    <name evidence="12" type="ORF">HKW67_08895</name>
</gene>
<organism evidence="12 13">
    <name type="scientific">Gemmatimonas groenlandica</name>
    <dbReference type="NCBI Taxonomy" id="2732249"/>
    <lineage>
        <taxon>Bacteria</taxon>
        <taxon>Pseudomonadati</taxon>
        <taxon>Gemmatimonadota</taxon>
        <taxon>Gemmatimonadia</taxon>
        <taxon>Gemmatimonadales</taxon>
        <taxon>Gemmatimonadaceae</taxon>
        <taxon>Gemmatimonas</taxon>
    </lineage>
</organism>
<evidence type="ECO:0000256" key="8">
    <source>
        <dbReference type="ARBA" id="ARBA00023014"/>
    </source>
</evidence>
<dbReference type="Pfam" id="PF00148">
    <property type="entry name" value="Oxidored_nitro"/>
    <property type="match status" value="1"/>
</dbReference>
<evidence type="ECO:0000256" key="9">
    <source>
        <dbReference type="ARBA" id="ARBA00023171"/>
    </source>
</evidence>
<evidence type="ECO:0000313" key="13">
    <source>
        <dbReference type="Proteomes" id="UP000500938"/>
    </source>
</evidence>
<dbReference type="PANTHER" id="PTHR39429:SF3">
    <property type="entry name" value="LIGHT-INDEPENDENT PROTOCHLOROPHYLLIDE REDUCTASE SUBUNIT N"/>
    <property type="match status" value="1"/>
</dbReference>
<protein>
    <recommendedName>
        <fullName evidence="10">Light-independent protochlorophyllide reductase subunit N</fullName>
        <shortName evidence="10">DPOR subunit N</shortName>
        <shortName evidence="10">LI-POR subunit N</shortName>
        <ecNumber evidence="10">1.3.7.7</ecNumber>
    </recommendedName>
</protein>
<dbReference type="Proteomes" id="UP000500938">
    <property type="component" value="Chromosome"/>
</dbReference>
<dbReference type="GO" id="GO:0036070">
    <property type="term" value="P:light-independent bacteriochlorophyll biosynthetic process"/>
    <property type="evidence" value="ECO:0007669"/>
    <property type="project" value="UniProtKB-UniRule"/>
</dbReference>
<comment type="similarity">
    <text evidence="10">Belongs to the BchN/ChlN family.</text>
</comment>
<dbReference type="RefSeq" id="WP_171225048.1">
    <property type="nucleotide sequence ID" value="NZ_CP053085.1"/>
</dbReference>
<accession>A0A6M4IQB5</accession>
<evidence type="ECO:0000256" key="5">
    <source>
        <dbReference type="ARBA" id="ARBA00022840"/>
    </source>
</evidence>
<evidence type="ECO:0000256" key="2">
    <source>
        <dbReference type="ARBA" id="ARBA00022531"/>
    </source>
</evidence>
<dbReference type="GO" id="GO:0046872">
    <property type="term" value="F:metal ion binding"/>
    <property type="evidence" value="ECO:0007669"/>
    <property type="project" value="UniProtKB-KW"/>
</dbReference>
<evidence type="ECO:0000313" key="12">
    <source>
        <dbReference type="EMBL" id="QJR35616.1"/>
    </source>
</evidence>
<dbReference type="GO" id="GO:0016636">
    <property type="term" value="F:oxidoreductase activity, acting on the CH-CH group of donors, iron-sulfur protein as acceptor"/>
    <property type="evidence" value="ECO:0007669"/>
    <property type="project" value="UniProtKB-UniRule"/>
</dbReference>
<keyword evidence="8 10" id="KW-0411">Iron-sulfur</keyword>
<proteinExistence type="inferred from homology"/>
<dbReference type="EC" id="1.3.7.7" evidence="10"/>
<keyword evidence="10" id="KW-0077">Bacteriochlorophyll biosynthesis</keyword>
<keyword evidence="4 10" id="KW-0547">Nucleotide-binding</keyword>
<keyword evidence="3 10" id="KW-0479">Metal-binding</keyword>
<comment type="catalytic activity">
    <reaction evidence="10">
        <text>chlorophyllide a + oxidized 2[4Fe-4S]-[ferredoxin] + 2 ADP + 2 phosphate = protochlorophyllide a + reduced 2[4Fe-4S]-[ferredoxin] + 2 ATP + 2 H2O</text>
        <dbReference type="Rhea" id="RHEA:28202"/>
        <dbReference type="Rhea" id="RHEA-COMP:10002"/>
        <dbReference type="Rhea" id="RHEA-COMP:10004"/>
        <dbReference type="ChEBI" id="CHEBI:15377"/>
        <dbReference type="ChEBI" id="CHEBI:30616"/>
        <dbReference type="ChEBI" id="CHEBI:33722"/>
        <dbReference type="ChEBI" id="CHEBI:33723"/>
        <dbReference type="ChEBI" id="CHEBI:43474"/>
        <dbReference type="ChEBI" id="CHEBI:83348"/>
        <dbReference type="ChEBI" id="CHEBI:83350"/>
        <dbReference type="ChEBI" id="CHEBI:456216"/>
        <dbReference type="EC" id="1.3.7.7"/>
    </reaction>
</comment>
<dbReference type="PIRSF" id="PIRSF000162">
    <property type="entry name" value="P_chlorophyll_rd"/>
    <property type="match status" value="1"/>
</dbReference>
<dbReference type="KEGG" id="ggr:HKW67_08895"/>
<dbReference type="HAMAP" id="MF_00352">
    <property type="entry name" value="ChlN_BchN"/>
    <property type="match status" value="1"/>
</dbReference>
<keyword evidence="9 10" id="KW-0149">Chlorophyll biosynthesis</keyword>
<evidence type="ECO:0000259" key="11">
    <source>
        <dbReference type="Pfam" id="PF00148"/>
    </source>
</evidence>
<keyword evidence="6 10" id="KW-0560">Oxidoreductase</keyword>
<feature type="domain" description="Nitrogenase/oxidoreductase component 1" evidence="11">
    <location>
        <begin position="20"/>
        <end position="407"/>
    </location>
</feature>
<feature type="binding site" evidence="10">
    <location>
        <position position="45"/>
    </location>
    <ligand>
        <name>[4Fe-4S] cluster</name>
        <dbReference type="ChEBI" id="CHEBI:49883"/>
        <note>ligand shared with heterodimeric partner</note>
    </ligand>
</feature>
<keyword evidence="7 10" id="KW-0408">Iron</keyword>
<keyword evidence="2 10" id="KW-0602">Photosynthesis</keyword>
<dbReference type="InterPro" id="IPR005970">
    <property type="entry name" value="Protochl_reductN"/>
</dbReference>
<reference evidence="12 13" key="1">
    <citation type="submission" date="2020-05" db="EMBL/GenBank/DDBJ databases">
        <title>Complete genome sequence of Gemmatimonas greenlandica TET16.</title>
        <authorList>
            <person name="Zeng Y."/>
        </authorList>
    </citation>
    <scope>NUCLEOTIDE SEQUENCE [LARGE SCALE GENOMIC DNA]</scope>
    <source>
        <strain evidence="12 13">TET16</strain>
    </source>
</reference>
<evidence type="ECO:0000256" key="1">
    <source>
        <dbReference type="ARBA" id="ARBA00022485"/>
    </source>
</evidence>
<keyword evidence="1 10" id="KW-0004">4Fe-4S</keyword>
<feature type="binding site" evidence="10">
    <location>
        <position position="20"/>
    </location>
    <ligand>
        <name>[4Fe-4S] cluster</name>
        <dbReference type="ChEBI" id="CHEBI:49883"/>
        <note>ligand shared with heterodimeric partner</note>
    </ligand>
</feature>
<evidence type="ECO:0000256" key="3">
    <source>
        <dbReference type="ARBA" id="ARBA00022723"/>
    </source>
</evidence>